<protein>
    <recommendedName>
        <fullName evidence="3">Transposase</fullName>
    </recommendedName>
</protein>
<sequence>MAVVASVRPPKRFGQTVAELARFRQALLGCFVWRADALFELTDAVLAAGPVPSLPHLSLDPLHRRGHGSVYAALA</sequence>
<proteinExistence type="predicted"/>
<gene>
    <name evidence="1" type="ORF">ACIBG2_51125</name>
</gene>
<keyword evidence="2" id="KW-1185">Reference proteome</keyword>
<reference evidence="1 2" key="1">
    <citation type="submission" date="2024-10" db="EMBL/GenBank/DDBJ databases">
        <title>The Natural Products Discovery Center: Release of the First 8490 Sequenced Strains for Exploring Actinobacteria Biosynthetic Diversity.</title>
        <authorList>
            <person name="Kalkreuter E."/>
            <person name="Kautsar S.A."/>
            <person name="Yang D."/>
            <person name="Bader C.D."/>
            <person name="Teijaro C.N."/>
            <person name="Fluegel L."/>
            <person name="Davis C.M."/>
            <person name="Simpson J.R."/>
            <person name="Lauterbach L."/>
            <person name="Steele A.D."/>
            <person name="Gui C."/>
            <person name="Meng S."/>
            <person name="Li G."/>
            <person name="Viehrig K."/>
            <person name="Ye F."/>
            <person name="Su P."/>
            <person name="Kiefer A.F."/>
            <person name="Nichols A."/>
            <person name="Cepeda A.J."/>
            <person name="Yan W."/>
            <person name="Fan B."/>
            <person name="Jiang Y."/>
            <person name="Adhikari A."/>
            <person name="Zheng C.-J."/>
            <person name="Schuster L."/>
            <person name="Cowan T.M."/>
            <person name="Smanski M.J."/>
            <person name="Chevrette M.G."/>
            <person name="De Carvalho L.P.S."/>
            <person name="Shen B."/>
        </authorList>
    </citation>
    <scope>NUCLEOTIDE SEQUENCE [LARGE SCALE GENOMIC DNA]</scope>
    <source>
        <strain evidence="1 2">NPDC050545</strain>
    </source>
</reference>
<evidence type="ECO:0008006" key="3">
    <source>
        <dbReference type="Google" id="ProtNLM"/>
    </source>
</evidence>
<dbReference type="RefSeq" id="WP_397092207.1">
    <property type="nucleotide sequence ID" value="NZ_JBITGY010000024.1"/>
</dbReference>
<organism evidence="1 2">
    <name type="scientific">Nonomuraea typhae</name>
    <dbReference type="NCBI Taxonomy" id="2603600"/>
    <lineage>
        <taxon>Bacteria</taxon>
        <taxon>Bacillati</taxon>
        <taxon>Actinomycetota</taxon>
        <taxon>Actinomycetes</taxon>
        <taxon>Streptosporangiales</taxon>
        <taxon>Streptosporangiaceae</taxon>
        <taxon>Nonomuraea</taxon>
    </lineage>
</organism>
<name>A0ABW7ZCB8_9ACTN</name>
<dbReference type="EMBL" id="JBITGY010000024">
    <property type="protein sequence ID" value="MFI6505812.1"/>
    <property type="molecule type" value="Genomic_DNA"/>
</dbReference>
<evidence type="ECO:0000313" key="2">
    <source>
        <dbReference type="Proteomes" id="UP001612741"/>
    </source>
</evidence>
<accession>A0ABW7ZCB8</accession>
<dbReference type="Proteomes" id="UP001612741">
    <property type="component" value="Unassembled WGS sequence"/>
</dbReference>
<comment type="caution">
    <text evidence="1">The sequence shown here is derived from an EMBL/GenBank/DDBJ whole genome shotgun (WGS) entry which is preliminary data.</text>
</comment>
<evidence type="ECO:0000313" key="1">
    <source>
        <dbReference type="EMBL" id="MFI6505812.1"/>
    </source>
</evidence>